<dbReference type="SMART" id="SM00682">
    <property type="entry name" value="G2F"/>
    <property type="match status" value="1"/>
</dbReference>
<feature type="domain" description="Ig-like" evidence="22">
    <location>
        <begin position="1199"/>
        <end position="1283"/>
    </location>
</feature>
<feature type="domain" description="Ig-like" evidence="22">
    <location>
        <begin position="265"/>
        <end position="353"/>
    </location>
</feature>
<dbReference type="FunFam" id="2.60.40.10:FF:000847">
    <property type="entry name" value="Hemicentin 1"/>
    <property type="match status" value="1"/>
</dbReference>
<dbReference type="InterPro" id="IPR000742">
    <property type="entry name" value="EGF"/>
</dbReference>
<feature type="domain" description="Ig-like" evidence="22">
    <location>
        <begin position="506"/>
        <end position="596"/>
    </location>
</feature>
<keyword evidence="11" id="KW-0677">Repeat</keyword>
<evidence type="ECO:0000259" key="22">
    <source>
        <dbReference type="PROSITE" id="PS50835"/>
    </source>
</evidence>
<dbReference type="PROSITE" id="PS01187">
    <property type="entry name" value="EGF_CA"/>
    <property type="match status" value="2"/>
</dbReference>
<evidence type="ECO:0000256" key="5">
    <source>
        <dbReference type="ARBA" id="ARBA00022490"/>
    </source>
</evidence>
<dbReference type="FunFam" id="2.60.40.10:FF:000708">
    <property type="entry name" value="Hemicentin 1"/>
    <property type="match status" value="1"/>
</dbReference>
<feature type="domain" description="Ig-like" evidence="22">
    <location>
        <begin position="601"/>
        <end position="694"/>
    </location>
</feature>
<dbReference type="FunFam" id="2.60.40.10:FF:001131">
    <property type="entry name" value="Hemicentin 1"/>
    <property type="match status" value="1"/>
</dbReference>
<feature type="domain" description="Ig-like" evidence="22">
    <location>
        <begin position="1380"/>
        <end position="1466"/>
    </location>
</feature>
<dbReference type="SMART" id="SM00209">
    <property type="entry name" value="TSP1"/>
    <property type="match status" value="4"/>
</dbReference>
<dbReference type="FunFam" id="2.20.100.10:FF:000002">
    <property type="entry name" value="Unc-5 netrin receptor C"/>
    <property type="match status" value="1"/>
</dbReference>
<keyword evidence="13" id="KW-0965">Cell junction</keyword>
<dbReference type="PROSITE" id="PS00010">
    <property type="entry name" value="ASX_HYDROXYL"/>
    <property type="match status" value="3"/>
</dbReference>
<feature type="domain" description="Ig-like" evidence="22">
    <location>
        <begin position="412"/>
        <end position="502"/>
    </location>
</feature>
<dbReference type="GO" id="GO:0043025">
    <property type="term" value="C:neuronal cell body"/>
    <property type="evidence" value="ECO:0007669"/>
    <property type="project" value="TreeGrafter"/>
</dbReference>
<dbReference type="FunFam" id="2.60.40.10:FF:000279">
    <property type="entry name" value="Hemicentin 1"/>
    <property type="match status" value="1"/>
</dbReference>
<dbReference type="FunFam" id="2.60.40.10:FF:000699">
    <property type="entry name" value="Hemicentin 1"/>
    <property type="match status" value="1"/>
</dbReference>
<dbReference type="InterPro" id="IPR009017">
    <property type="entry name" value="GFP"/>
</dbReference>
<dbReference type="FunFam" id="2.10.25.10:FF:000008">
    <property type="entry name" value="Signal peptide, CUB domain, EGF-like 2"/>
    <property type="match status" value="1"/>
</dbReference>
<feature type="domain" description="Ig-like" evidence="22">
    <location>
        <begin position="1742"/>
        <end position="1829"/>
    </location>
</feature>
<dbReference type="GO" id="GO:0051301">
    <property type="term" value="P:cell division"/>
    <property type="evidence" value="ECO:0007669"/>
    <property type="project" value="UniProtKB-KW"/>
</dbReference>
<dbReference type="InterPro" id="IPR026823">
    <property type="entry name" value="cEGF"/>
</dbReference>
<keyword evidence="5" id="KW-0963">Cytoplasm</keyword>
<evidence type="ECO:0000256" key="6">
    <source>
        <dbReference type="ARBA" id="ARBA00022525"/>
    </source>
</evidence>
<dbReference type="Pfam" id="PF13927">
    <property type="entry name" value="Ig_3"/>
    <property type="match status" value="5"/>
</dbReference>
<feature type="domain" description="EGF-like" evidence="21">
    <location>
        <begin position="2400"/>
        <end position="2435"/>
    </location>
</feature>
<dbReference type="GO" id="GO:0008046">
    <property type="term" value="F:axon guidance receptor activity"/>
    <property type="evidence" value="ECO:0007669"/>
    <property type="project" value="TreeGrafter"/>
</dbReference>
<dbReference type="FunFam" id="2.10.25.10:FF:000352">
    <property type="entry name" value="Hemicentin 1"/>
    <property type="match status" value="1"/>
</dbReference>
<keyword evidence="15" id="KW-0325">Glycoprotein</keyword>
<dbReference type="FunFam" id="2.20.100.10:FF:000007">
    <property type="entry name" value="Thrombospondin 1"/>
    <property type="match status" value="2"/>
</dbReference>
<dbReference type="Pfam" id="PF12662">
    <property type="entry name" value="cEGF"/>
    <property type="match status" value="1"/>
</dbReference>
<feature type="domain" description="Ig-like" evidence="22">
    <location>
        <begin position="699"/>
        <end position="788"/>
    </location>
</feature>
<dbReference type="InterPro" id="IPR013783">
    <property type="entry name" value="Ig-like_fold"/>
</dbReference>
<keyword evidence="8 20" id="KW-0245">EGF-like domain</keyword>
<dbReference type="CDD" id="cd00255">
    <property type="entry name" value="nidG2"/>
    <property type="match status" value="1"/>
</dbReference>
<evidence type="ECO:0000256" key="14">
    <source>
        <dbReference type="ARBA" id="ARBA00023157"/>
    </source>
</evidence>
<evidence type="ECO:0000256" key="4">
    <source>
        <dbReference type="ARBA" id="ARBA00004626"/>
    </source>
</evidence>
<dbReference type="SUPFAM" id="SSF54511">
    <property type="entry name" value="GFP-like"/>
    <property type="match status" value="1"/>
</dbReference>
<keyword evidence="7" id="KW-0272">Extracellular matrix</keyword>
<dbReference type="CDD" id="cd00054">
    <property type="entry name" value="EGF_CA"/>
    <property type="match status" value="6"/>
</dbReference>
<dbReference type="FunFam" id="2.60.40.10:FF:000130">
    <property type="entry name" value="Hemicentin 1"/>
    <property type="match status" value="2"/>
</dbReference>
<dbReference type="Pfam" id="PF07645">
    <property type="entry name" value="EGF_CA"/>
    <property type="match status" value="4"/>
</dbReference>
<evidence type="ECO:0000256" key="19">
    <source>
        <dbReference type="ARBA" id="ARBA00080303"/>
    </source>
</evidence>
<feature type="domain" description="Ig-like" evidence="22">
    <location>
        <begin position="172"/>
        <end position="260"/>
    </location>
</feature>
<dbReference type="Gene3D" id="2.20.100.10">
    <property type="entry name" value="Thrombospondin type-1 (TSP1) repeat"/>
    <property type="match status" value="4"/>
</dbReference>
<dbReference type="InterPro" id="IPR049883">
    <property type="entry name" value="NOTCH1_EGF-like"/>
</dbReference>
<dbReference type="GO" id="GO:0005509">
    <property type="term" value="F:calcium ion binding"/>
    <property type="evidence" value="ECO:0007669"/>
    <property type="project" value="InterPro"/>
</dbReference>
<dbReference type="CDD" id="cd00096">
    <property type="entry name" value="Ig"/>
    <property type="match status" value="2"/>
</dbReference>
<keyword evidence="10" id="KW-0732">Signal</keyword>
<sequence length="2646" mass="287287">MSHSSRRTPVTEKPIKPDAHVTIQASGRTLQIKEAQVSDTGRYMCVASNVAGEDEIEFDVNIQVPPRFQKPRRAWEVGNTVDTGRGGETKDVIVNNPLSLYCETNAMPPPVLTWYKDGYPLSSSDKVLILPGGRVLQIPRAQAEDAGRYTCVAVNDAGEDSIQYDVQVLLPPSINGADEPEEVTVLVNKTTVMECVATGSPAPSITWQKDGQLLAEDDHHKSLSGGRMLQILNSQITDTGRYVCVVENIAGSAKKYFNLNVHVPPSINGADEPEEVTVLVNKTTVMECVATGSPAPSITWQKDGQLLAEDDHHKSLSGGRMLQILNSQITDTGRYVCVVENIAGSAKKYFNLNVHVPPSVVGTNFENLTVVVNNFISLTCEVTGFPPPDLSWLKNGKPISLNTNALIVPVPPNIKDHSGASLVVVTVRVGIPVTLECESNAVPPPVITWYKNGRMITESANIKMLADGQMLQIKSTEVSDTGQYVCKAINIAGRDDKNFHLNVYVPPSIEGPEQDWINETISNPVTFACDATGIPPPTLIWLKNGKHLENSDSLEIHILSGGSKLQIARSQHSDSGNYTCIASNVEGKAQKSYILSIQVPPNIVGSEMPSEVSVLLGESIQLVCNAKGIPRPAIQWLKDGNPVTSNDSQRIRQVKIKPYGSTLNIFGVLTSDMGKYTCVATNPAGEEDRIFNLNVYVPPAIANNKDEAEKLTAIQDASINIECTAVGTPPPQINWLKNGLPLSISSQIRLLSAGQILRIVRAQVSDVGVYTCVASNRAGVDNKHYNLQVYVPPSMDKAGETEEVTIVKGNPTSMMCFTDGTPIPNMLWLKNGQSLNLGTHLTISNQGMVLHISATETDDTGRFTCIASNEAGEVSKHFTLKVLEPPHINGSDKPEEISVVVNHLLELFCMSIGIPAPKITWMKDGRPLPQNDNVHVLRGGEVLRIASAQVEDTGRYTCFASSPAGDDDKEYLVRVHVPPNIAGTSGPQDLTVLQNRQVILECKSDAVPPPTITWLKDGDPLQVTPRVRILSSGRYLQINNADLGDTASYTCVASNIAGKTTREFVLTVNVAPTIKGGPQTVVVNINKSAVLECVAEGIPIPRITWRKDGAIFAGNNARYSVLEDGSLYIHTAHVTDTGRYLCMATNAAGTERKRIDLQIQGSLVIISPTVDDTAVYACTVSNDAGEDQRTIDFIVQVPPSIADETTDLLVTKLSPAVISCTASGVPVPSIHWTKNGIQLLPRGDGYRILSSGTIDITAAQLDHAGRYTCVAQNAAGTAHRHVTLHVQELPAIQVQPGTLDVILNNPILLPCEATGTPRPIITWQKEGINVNTTGNSYTVLPSGSLQIARTAVEDAGTYMCVAQNPAGTALGKIKLKVQVPPVIKPHSKEYIVAVDKSATLQCEVEGYPVPEIIWYKEGQQVTESFRQRILSTGALQIAFVQPGDTGHYTCMAANVAGSSSSSMELIVHIPPKIRSSEVQHTVIENSQAVLSCVADGIPTPTINWKKDNIPLRDTVGKYRAMQYGDLILENAVPEDSGSYTCVASNAVGEDIHTVSLMVHVLPAFTELPGDIALNKGEQLRLTCKATGTPLPKITWTFNNNIVPAKLDNANGHSELVIERVSKDDSGTYVCTAENTVGSIKAIGFVYVKEPPVFQGDYYSSWIEPLGGNAILNCEVRGDPPPTIQWSKKGVGIQISNRIRQLSNGSLAIYGTVNEDAGDYTCVATNDAGVVERSLTLTLQSPPVITAEPVEMVVDAGTTAILNCQANGEPTPTIEWSRQGHPILSNDRVTVLSNGSLRIVAAQKEDTSEYECVARNLMGSILVRVPFTVQVEGAWGSWLPWGPCSDTCGKGTQTRLRLCNSPPPSFDGSYCEGPNTQMQVCNKRHCPVDGNWATWAGWSACTVSCGGGTRQRTKDCSDPAPQFGGHKCEGNDVQIDFCNSDPCPIHGNWGPWSGWGTCSRTCNGGQMRRYRTCDNPRPVNGGRACGGADTQIQRCNTDLCPVDGNWGTWQAWIGCSASCGGGEQTRTRLCTNPAPSNGGRPCPGDSSQLSRCNIQACPGGPPRARGSVIGNINDVEFGIAFLNSTVTDSPDSDTRIIQAKITNVPRSLGTAMRKLVSILNPIYWAAAKEIGEAVNGFTLTNAIFKRETQVEFATGEILRMTHIARGLDSDGALLLDVVVSGYVLQLQSSSDVNVKDYTEDYIQTGPGQLYAYSTRLFTIDGVSVPYTWNHTITYDHTRGKMPFLLQKITVISFAKVKDVFFLTASLQFTLRFENEDECAVRNPCSHACHNAIGTYYCSCPRGLTISADGRTCQDIDECALGGHTCHAAQECENVIGSYRCVVRCGIGFRRTSDGLSCQDVNECRQNVCRPDQHCKNTRGGYKCIDLCPNGMTKAENGTCIDIDECRDGTHHCRYNQICENTRGSYHCACPRGYRSQGVGRPCLDIDECENRDACQHECRNTLGSYQCVCPTGYRLTPNGKACQDIDECLEQNIHCGPNRMCFNMRGSYQCIDTPCPPNYQRDPLSGFCLKTCPSNDLECALSPYALEYKLVSLPFGIAANQDLIRLVVYTQDRVMHPRTTFLMVDEDPTIPFALRDENLKGVVFTTRPLQVPETYRMRVRALSYSADGNIEYQTTFIVYIAVSAYPY</sequence>
<evidence type="ECO:0000256" key="1">
    <source>
        <dbReference type="ARBA" id="ARBA00004282"/>
    </source>
</evidence>
<feature type="domain" description="EGF-like" evidence="21">
    <location>
        <begin position="2443"/>
        <end position="2482"/>
    </location>
</feature>
<dbReference type="Gene3D" id="2.60.40.10">
    <property type="entry name" value="Immunoglobulins"/>
    <property type="match status" value="21"/>
</dbReference>
<feature type="domain" description="Ig-like" evidence="22">
    <location>
        <begin position="1650"/>
        <end position="1737"/>
    </location>
</feature>
<evidence type="ECO:0000256" key="2">
    <source>
        <dbReference type="ARBA" id="ARBA00004496"/>
    </source>
</evidence>
<dbReference type="GO" id="GO:0007156">
    <property type="term" value="P:homophilic cell adhesion via plasma membrane adhesion molecules"/>
    <property type="evidence" value="ECO:0007669"/>
    <property type="project" value="TreeGrafter"/>
</dbReference>
<dbReference type="SUPFAM" id="SSF82895">
    <property type="entry name" value="TSP-1 type 1 repeat"/>
    <property type="match status" value="4"/>
</dbReference>
<dbReference type="InterPro" id="IPR007110">
    <property type="entry name" value="Ig-like_dom"/>
</dbReference>
<dbReference type="SMART" id="SM00181">
    <property type="entry name" value="EGF"/>
    <property type="match status" value="6"/>
</dbReference>
<reference evidence="25" key="1">
    <citation type="journal article" date="2013" name="Nat. Genet.">
        <title>The draft genomes of soft-shell turtle and green sea turtle yield insights into the development and evolution of the turtle-specific body plan.</title>
        <authorList>
            <person name="Wang Z."/>
            <person name="Pascual-Anaya J."/>
            <person name="Zadissa A."/>
            <person name="Li W."/>
            <person name="Niimura Y."/>
            <person name="Huang Z."/>
            <person name="Li C."/>
            <person name="White S."/>
            <person name="Xiong Z."/>
            <person name="Fang D."/>
            <person name="Wang B."/>
            <person name="Ming Y."/>
            <person name="Chen Y."/>
            <person name="Zheng Y."/>
            <person name="Kuraku S."/>
            <person name="Pignatelli M."/>
            <person name="Herrero J."/>
            <person name="Beal K."/>
            <person name="Nozawa M."/>
            <person name="Li Q."/>
            <person name="Wang J."/>
            <person name="Zhang H."/>
            <person name="Yu L."/>
            <person name="Shigenobu S."/>
            <person name="Wang J."/>
            <person name="Liu J."/>
            <person name="Flicek P."/>
            <person name="Searle S."/>
            <person name="Wang J."/>
            <person name="Kuratani S."/>
            <person name="Yin Y."/>
            <person name="Aken B."/>
            <person name="Zhang G."/>
            <person name="Irie N."/>
        </authorList>
    </citation>
    <scope>NUCLEOTIDE SEQUENCE [LARGE SCALE GENOMIC DNA]</scope>
</reference>
<dbReference type="FunFam" id="2.60.40.10:FF:000186">
    <property type="entry name" value="Hemicentin 1"/>
    <property type="match status" value="4"/>
</dbReference>
<dbReference type="SMART" id="SM00409">
    <property type="entry name" value="IG"/>
    <property type="match status" value="19"/>
</dbReference>
<dbReference type="GO" id="GO:0050808">
    <property type="term" value="P:synapse organization"/>
    <property type="evidence" value="ECO:0007669"/>
    <property type="project" value="TreeGrafter"/>
</dbReference>
<dbReference type="InterPro" id="IPR009030">
    <property type="entry name" value="Growth_fac_rcpt_cys_sf"/>
</dbReference>
<dbReference type="InterPro" id="IPR036383">
    <property type="entry name" value="TSP1_rpt_sf"/>
</dbReference>
<dbReference type="InterPro" id="IPR013098">
    <property type="entry name" value="Ig_I-set"/>
</dbReference>
<dbReference type="FunFam" id="2.20.100.10:FF:000067">
    <property type="entry name" value="Hemicentin 1"/>
    <property type="match status" value="1"/>
</dbReference>
<keyword evidence="9" id="KW-0132">Cell division</keyword>
<dbReference type="EMBL" id="KB518693">
    <property type="protein sequence ID" value="EMP38792.1"/>
    <property type="molecule type" value="Genomic_DNA"/>
</dbReference>
<dbReference type="SMART" id="SM00406">
    <property type="entry name" value="IGv"/>
    <property type="match status" value="7"/>
</dbReference>
<feature type="domain" description="EGF-like" evidence="21">
    <location>
        <begin position="2273"/>
        <end position="2312"/>
    </location>
</feature>
<keyword evidence="14 20" id="KW-1015">Disulfide bond</keyword>
<evidence type="ECO:0000256" key="18">
    <source>
        <dbReference type="ARBA" id="ARBA00072385"/>
    </source>
</evidence>
<dbReference type="Pfam" id="PF07679">
    <property type="entry name" value="I-set"/>
    <property type="match status" value="14"/>
</dbReference>
<organism evidence="24 25">
    <name type="scientific">Chelonia mydas</name>
    <name type="common">Green sea-turtle</name>
    <name type="synonym">Chelonia agassizi</name>
    <dbReference type="NCBI Taxonomy" id="8469"/>
    <lineage>
        <taxon>Eukaryota</taxon>
        <taxon>Metazoa</taxon>
        <taxon>Chordata</taxon>
        <taxon>Craniata</taxon>
        <taxon>Vertebrata</taxon>
        <taxon>Euteleostomi</taxon>
        <taxon>Archelosauria</taxon>
        <taxon>Testudinata</taxon>
        <taxon>Testudines</taxon>
        <taxon>Cryptodira</taxon>
        <taxon>Durocryptodira</taxon>
        <taxon>Americhelydia</taxon>
        <taxon>Chelonioidea</taxon>
        <taxon>Cheloniidae</taxon>
        <taxon>Chelonia</taxon>
    </lineage>
</organism>
<evidence type="ECO:0000259" key="21">
    <source>
        <dbReference type="PROSITE" id="PS50026"/>
    </source>
</evidence>
<dbReference type="FunFam" id="2.60.40.10:FF:000795">
    <property type="entry name" value="Hemicentin 1"/>
    <property type="match status" value="1"/>
</dbReference>
<comment type="function">
    <text evidence="17">Involved in transforming growth factor beta-mediated rearrangement of the podocyte cytoskeleton which includes reduction of F-actin fibers and broadening, flattening and elongation of podocytes. Plays a role in basement membrane organization. May promote cleavage furrow maturation during cytokinesis in preimplantation embryos. May play a role in the architecture of adhesive and flexible epithelial cell junctions. May play a role during myocardial remodeling by imparting an effect on cardiac fibroblast migration.</text>
</comment>
<protein>
    <recommendedName>
        <fullName evidence="18">Hemicentin-1</fullName>
    </recommendedName>
    <alternativeName>
        <fullName evidence="19">Fibulin-6</fullName>
    </alternativeName>
</protein>
<dbReference type="Pfam" id="PF07474">
    <property type="entry name" value="G2F"/>
    <property type="match status" value="1"/>
</dbReference>
<dbReference type="Gene3D" id="2.10.25.10">
    <property type="entry name" value="Laminin"/>
    <property type="match status" value="6"/>
</dbReference>
<dbReference type="InterPro" id="IPR018097">
    <property type="entry name" value="EGF_Ca-bd_CS"/>
</dbReference>
<dbReference type="FunFam" id="2.10.25.10:FF:000385">
    <property type="entry name" value="Hemicentin 1"/>
    <property type="match status" value="1"/>
</dbReference>
<dbReference type="InterPro" id="IPR050958">
    <property type="entry name" value="Cell_Adh-Cytoskel_Orgn"/>
</dbReference>
<comment type="caution">
    <text evidence="20">Lacks conserved residue(s) required for the propagation of feature annotation.</text>
</comment>
<feature type="domain" description="Ig-like" evidence="22">
    <location>
        <begin position="358"/>
        <end position="397"/>
    </location>
</feature>
<dbReference type="FunFam" id="2.60.40.10:FF:000285">
    <property type="entry name" value="Hemicentin 1"/>
    <property type="match status" value="4"/>
</dbReference>
<feature type="domain" description="Ig-like" evidence="22">
    <location>
        <begin position="793"/>
        <end position="881"/>
    </location>
</feature>
<dbReference type="GO" id="GO:0032154">
    <property type="term" value="C:cleavage furrow"/>
    <property type="evidence" value="ECO:0007669"/>
    <property type="project" value="UniProtKB-SubCell"/>
</dbReference>
<dbReference type="SUPFAM" id="SSF48726">
    <property type="entry name" value="Immunoglobulin"/>
    <property type="match status" value="20"/>
</dbReference>
<evidence type="ECO:0000256" key="9">
    <source>
        <dbReference type="ARBA" id="ARBA00022618"/>
    </source>
</evidence>
<dbReference type="InterPro" id="IPR001881">
    <property type="entry name" value="EGF-like_Ca-bd_dom"/>
</dbReference>
<evidence type="ECO:0000259" key="23">
    <source>
        <dbReference type="PROSITE" id="PS50993"/>
    </source>
</evidence>
<dbReference type="InterPro" id="IPR006605">
    <property type="entry name" value="G2_nidogen/fibulin_G2F"/>
</dbReference>
<dbReference type="PROSITE" id="PS50993">
    <property type="entry name" value="NIDOGEN_G2"/>
    <property type="match status" value="1"/>
</dbReference>
<evidence type="ECO:0000256" key="7">
    <source>
        <dbReference type="ARBA" id="ARBA00022530"/>
    </source>
</evidence>
<dbReference type="FunFam" id="2.40.155.10:FF:000002">
    <property type="entry name" value="Hemicentin 1"/>
    <property type="match status" value="1"/>
</dbReference>
<dbReference type="SUPFAM" id="SSF57184">
    <property type="entry name" value="Growth factor receptor domain"/>
    <property type="match status" value="2"/>
</dbReference>
<dbReference type="FunFam" id="2.10.25.10:FF:000210">
    <property type="entry name" value="Hemicentin 1"/>
    <property type="match status" value="1"/>
</dbReference>
<dbReference type="InterPro" id="IPR013106">
    <property type="entry name" value="Ig_V-set"/>
</dbReference>
<dbReference type="GO" id="GO:0070161">
    <property type="term" value="C:anchoring junction"/>
    <property type="evidence" value="ECO:0007669"/>
    <property type="project" value="UniProtKB-SubCell"/>
</dbReference>
<dbReference type="InterPro" id="IPR000884">
    <property type="entry name" value="TSP1_rpt"/>
</dbReference>
<keyword evidence="12" id="KW-0106">Calcium</keyword>
<evidence type="ECO:0000256" key="3">
    <source>
        <dbReference type="ARBA" id="ARBA00004498"/>
    </source>
</evidence>
<dbReference type="SMART" id="SM00179">
    <property type="entry name" value="EGF_CA"/>
    <property type="match status" value="6"/>
</dbReference>
<feature type="domain" description="Ig-like" evidence="22">
    <location>
        <begin position="979"/>
        <end position="1067"/>
    </location>
</feature>
<feature type="domain" description="Ig-like" evidence="22">
    <location>
        <begin position="66"/>
        <end position="167"/>
    </location>
</feature>
<dbReference type="GO" id="GO:0030424">
    <property type="term" value="C:axon"/>
    <property type="evidence" value="ECO:0007669"/>
    <property type="project" value="TreeGrafter"/>
</dbReference>
<feature type="domain" description="Ig-like" evidence="22">
    <location>
        <begin position="1290"/>
        <end position="1378"/>
    </location>
</feature>
<feature type="domain" description="Nidogen G2 beta-barrel" evidence="23">
    <location>
        <begin position="2059"/>
        <end position="2287"/>
    </location>
</feature>
<dbReference type="Gene3D" id="2.40.155.10">
    <property type="entry name" value="Green fluorescent protein"/>
    <property type="match status" value="1"/>
</dbReference>
<dbReference type="InterPro" id="IPR003598">
    <property type="entry name" value="Ig_sub2"/>
</dbReference>
<feature type="domain" description="Ig-like" evidence="22">
    <location>
        <begin position="1471"/>
        <end position="1555"/>
    </location>
</feature>
<dbReference type="InterPro" id="IPR036179">
    <property type="entry name" value="Ig-like_dom_sf"/>
</dbReference>
<dbReference type="PROSITE" id="PS50092">
    <property type="entry name" value="TSP1"/>
    <property type="match status" value="4"/>
</dbReference>
<dbReference type="FunFam" id="2.60.40.10:FF:000824">
    <property type="entry name" value="Hemicentin 1"/>
    <property type="match status" value="1"/>
</dbReference>
<feature type="disulfide bond" evidence="20">
    <location>
        <begin position="2277"/>
        <end position="2287"/>
    </location>
</feature>
<evidence type="ECO:0000256" key="12">
    <source>
        <dbReference type="ARBA" id="ARBA00022837"/>
    </source>
</evidence>
<evidence type="ECO:0000256" key="20">
    <source>
        <dbReference type="PROSITE-ProRule" id="PRU00076"/>
    </source>
</evidence>
<dbReference type="Proteomes" id="UP000031443">
    <property type="component" value="Unassembled WGS sequence"/>
</dbReference>
<evidence type="ECO:0000313" key="24">
    <source>
        <dbReference type="EMBL" id="EMP38792.1"/>
    </source>
</evidence>
<evidence type="ECO:0000256" key="13">
    <source>
        <dbReference type="ARBA" id="ARBA00022949"/>
    </source>
</evidence>
<keyword evidence="16" id="KW-0131">Cell cycle</keyword>
<evidence type="ECO:0000256" key="8">
    <source>
        <dbReference type="ARBA" id="ARBA00022536"/>
    </source>
</evidence>
<comment type="subcellular location">
    <subcellularLocation>
        <location evidence="1">Cell junction</location>
    </subcellularLocation>
    <subcellularLocation>
        <location evidence="4">Cleavage furrow</location>
    </subcellularLocation>
    <subcellularLocation>
        <location evidence="2">Cytoplasm</location>
    </subcellularLocation>
    <subcellularLocation>
        <location evidence="3">Secreted</location>
        <location evidence="3">Extracellular space</location>
        <location evidence="3">Extracellular matrix</location>
    </subcellularLocation>
</comment>
<name>M7CDE5_CHEMY</name>
<keyword evidence="6" id="KW-0964">Secreted</keyword>
<dbReference type="PROSITE" id="PS01186">
    <property type="entry name" value="EGF_2"/>
    <property type="match status" value="1"/>
</dbReference>
<keyword evidence="25" id="KW-1185">Reference proteome</keyword>
<dbReference type="PANTHER" id="PTHR45080">
    <property type="entry name" value="CONTACTIN 5"/>
    <property type="match status" value="1"/>
</dbReference>
<dbReference type="SMART" id="SM00408">
    <property type="entry name" value="IGc2"/>
    <property type="match status" value="19"/>
</dbReference>
<proteinExistence type="predicted"/>
<feature type="domain" description="Ig-like" evidence="22">
    <location>
        <begin position="1072"/>
        <end position="1156"/>
    </location>
</feature>
<dbReference type="InterPro" id="IPR003599">
    <property type="entry name" value="Ig_sub"/>
</dbReference>
<dbReference type="InterPro" id="IPR000152">
    <property type="entry name" value="EGF-type_Asp/Asn_hydroxyl_site"/>
</dbReference>
<gene>
    <name evidence="24" type="ORF">UY3_04111</name>
</gene>
<feature type="disulfide bond" evidence="20">
    <location>
        <begin position="2447"/>
        <end position="2457"/>
    </location>
</feature>
<dbReference type="GO" id="GO:0005737">
    <property type="term" value="C:cytoplasm"/>
    <property type="evidence" value="ECO:0007669"/>
    <property type="project" value="UniProtKB-SubCell"/>
</dbReference>
<evidence type="ECO:0000256" key="11">
    <source>
        <dbReference type="ARBA" id="ARBA00022737"/>
    </source>
</evidence>
<accession>M7CDE5</accession>
<evidence type="ECO:0000256" key="15">
    <source>
        <dbReference type="ARBA" id="ARBA00023180"/>
    </source>
</evidence>
<dbReference type="PANTHER" id="PTHR45080:SF28">
    <property type="entry name" value="HEMICENTIN-2"/>
    <property type="match status" value="1"/>
</dbReference>
<dbReference type="FunFam" id="2.10.25.10:FF:000371">
    <property type="entry name" value="Hemicentin 1"/>
    <property type="match status" value="1"/>
</dbReference>
<evidence type="ECO:0000313" key="25">
    <source>
        <dbReference type="Proteomes" id="UP000031443"/>
    </source>
</evidence>
<dbReference type="FunFam" id="2.10.25.10:FF:000238">
    <property type="entry name" value="Hemicentin 1"/>
    <property type="match status" value="1"/>
</dbReference>
<dbReference type="FunFam" id="2.60.40.10:FF:000706">
    <property type="entry name" value="Hemicentin 1"/>
    <property type="match status" value="1"/>
</dbReference>
<dbReference type="PROSITE" id="PS50026">
    <property type="entry name" value="EGF_3"/>
    <property type="match status" value="3"/>
</dbReference>
<evidence type="ECO:0000256" key="10">
    <source>
        <dbReference type="ARBA" id="ARBA00022729"/>
    </source>
</evidence>
<evidence type="ECO:0000256" key="17">
    <source>
        <dbReference type="ARBA" id="ARBA00053381"/>
    </source>
</evidence>
<evidence type="ECO:0000256" key="16">
    <source>
        <dbReference type="ARBA" id="ARBA00023306"/>
    </source>
</evidence>
<dbReference type="Pfam" id="PF00090">
    <property type="entry name" value="TSP_1"/>
    <property type="match status" value="4"/>
</dbReference>
<feature type="domain" description="Ig-like" evidence="22">
    <location>
        <begin position="886"/>
        <end position="974"/>
    </location>
</feature>
<feature type="domain" description="Ig-like" evidence="22">
    <location>
        <begin position="1562"/>
        <end position="1643"/>
    </location>
</feature>
<dbReference type="PROSITE" id="PS50835">
    <property type="entry name" value="IG_LIKE"/>
    <property type="match status" value="19"/>
</dbReference>